<dbReference type="PANTHER" id="PTHR42767:SF1">
    <property type="entry name" value="ENDO-BETA-1,6-GALACTANASE-LIKE DOMAIN-CONTAINING PROTEIN"/>
    <property type="match status" value="1"/>
</dbReference>
<dbReference type="Gene3D" id="2.60.40.1180">
    <property type="entry name" value="Golgi alpha-mannosidase II"/>
    <property type="match status" value="1"/>
</dbReference>
<dbReference type="SUPFAM" id="SSF51011">
    <property type="entry name" value="Glycosyl hydrolase domain"/>
    <property type="match status" value="1"/>
</dbReference>
<dbReference type="InParanoid" id="H3GJ56"/>
<reference evidence="3" key="2">
    <citation type="submission" date="2015-06" db="UniProtKB">
        <authorList>
            <consortium name="EnsemblProtists"/>
        </authorList>
    </citation>
    <scope>IDENTIFICATION</scope>
    <source>
        <strain evidence="3">Pr102</strain>
    </source>
</reference>
<dbReference type="EMBL" id="DS566013">
    <property type="status" value="NOT_ANNOTATED_CDS"/>
    <property type="molecule type" value="Genomic_DNA"/>
</dbReference>
<dbReference type="InterPro" id="IPR039514">
    <property type="entry name" value="6GAL-like"/>
</dbReference>
<dbReference type="eggNOG" id="ENOG502QQKZ">
    <property type="taxonomic scope" value="Eukaryota"/>
</dbReference>
<dbReference type="HOGENOM" id="CLU_025930_0_0_1"/>
<dbReference type="SUPFAM" id="SSF51445">
    <property type="entry name" value="(Trans)glycosidases"/>
    <property type="match status" value="1"/>
</dbReference>
<dbReference type="VEuPathDB" id="FungiDB:KRP22_5274"/>
<evidence type="ECO:0000313" key="4">
    <source>
        <dbReference type="Proteomes" id="UP000005238"/>
    </source>
</evidence>
<keyword evidence="4" id="KW-1185">Reference proteome</keyword>
<dbReference type="PANTHER" id="PTHR42767">
    <property type="entry name" value="ENDO-BETA-1,6-GALACTANASE"/>
    <property type="match status" value="1"/>
</dbReference>
<organism evidence="3 4">
    <name type="scientific">Phytophthora ramorum</name>
    <name type="common">Sudden oak death agent</name>
    <dbReference type="NCBI Taxonomy" id="164328"/>
    <lineage>
        <taxon>Eukaryota</taxon>
        <taxon>Sar</taxon>
        <taxon>Stramenopiles</taxon>
        <taxon>Oomycota</taxon>
        <taxon>Peronosporomycetes</taxon>
        <taxon>Peronosporales</taxon>
        <taxon>Peronosporaceae</taxon>
        <taxon>Phytophthora</taxon>
    </lineage>
</organism>
<dbReference type="Gene3D" id="3.20.20.80">
    <property type="entry name" value="Glycosidases"/>
    <property type="match status" value="1"/>
</dbReference>
<dbReference type="AlphaFoldDB" id="H3GJ56"/>
<evidence type="ECO:0000256" key="1">
    <source>
        <dbReference type="SAM" id="SignalP"/>
    </source>
</evidence>
<evidence type="ECO:0000313" key="3">
    <source>
        <dbReference type="EnsemblProtists" id="Phyra76160"/>
    </source>
</evidence>
<dbReference type="InterPro" id="IPR039743">
    <property type="entry name" value="6GAL/EXGAL"/>
</dbReference>
<dbReference type="VEuPathDB" id="FungiDB:KRP23_5894"/>
<keyword evidence="1" id="KW-0732">Signal</keyword>
<dbReference type="InterPro" id="IPR013780">
    <property type="entry name" value="Glyco_hydro_b"/>
</dbReference>
<feature type="chain" id="PRO_5003586461" description="Endo-beta-1,6-galactanase-like domain-containing protein" evidence="1">
    <location>
        <begin position="23"/>
        <end position="495"/>
    </location>
</feature>
<name>H3GJ56_PHYRM</name>
<evidence type="ECO:0000259" key="2">
    <source>
        <dbReference type="Pfam" id="PF14587"/>
    </source>
</evidence>
<dbReference type="Pfam" id="PF14587">
    <property type="entry name" value="Glyco_hydr_30_2"/>
    <property type="match status" value="1"/>
</dbReference>
<reference evidence="4" key="1">
    <citation type="journal article" date="2006" name="Science">
        <title>Phytophthora genome sequences uncover evolutionary origins and mechanisms of pathogenesis.</title>
        <authorList>
            <person name="Tyler B.M."/>
            <person name="Tripathy S."/>
            <person name="Zhang X."/>
            <person name="Dehal P."/>
            <person name="Jiang R.H."/>
            <person name="Aerts A."/>
            <person name="Arredondo F.D."/>
            <person name="Baxter L."/>
            <person name="Bensasson D."/>
            <person name="Beynon J.L."/>
            <person name="Chapman J."/>
            <person name="Damasceno C.M."/>
            <person name="Dorrance A.E."/>
            <person name="Dou D."/>
            <person name="Dickerman A.W."/>
            <person name="Dubchak I.L."/>
            <person name="Garbelotto M."/>
            <person name="Gijzen M."/>
            <person name="Gordon S.G."/>
            <person name="Govers F."/>
            <person name="Grunwald N.J."/>
            <person name="Huang W."/>
            <person name="Ivors K.L."/>
            <person name="Jones R.W."/>
            <person name="Kamoun S."/>
            <person name="Krampis K."/>
            <person name="Lamour K.H."/>
            <person name="Lee M.K."/>
            <person name="McDonald W.H."/>
            <person name="Medina M."/>
            <person name="Meijer H.J."/>
            <person name="Nordberg E.K."/>
            <person name="Maclean D.J."/>
            <person name="Ospina-Giraldo M.D."/>
            <person name="Morris P.F."/>
            <person name="Phuntumart V."/>
            <person name="Putnam N.H."/>
            <person name="Rash S."/>
            <person name="Rose J.K."/>
            <person name="Sakihama Y."/>
            <person name="Salamov A.A."/>
            <person name="Savidor A."/>
            <person name="Scheuring C.F."/>
            <person name="Smith B.M."/>
            <person name="Sobral B.W."/>
            <person name="Terry A."/>
            <person name="Torto-Alalibo T.A."/>
            <person name="Win J."/>
            <person name="Xu Z."/>
            <person name="Zhang H."/>
            <person name="Grigoriev I.V."/>
            <person name="Rokhsar D.S."/>
            <person name="Boore J.L."/>
        </authorList>
    </citation>
    <scope>NUCLEOTIDE SEQUENCE [LARGE SCALE GENOMIC DNA]</scope>
    <source>
        <strain evidence="4">Pr102</strain>
    </source>
</reference>
<dbReference type="GO" id="GO:0004553">
    <property type="term" value="F:hydrolase activity, hydrolyzing O-glycosyl compounds"/>
    <property type="evidence" value="ECO:0007669"/>
    <property type="project" value="InterPro"/>
</dbReference>
<feature type="domain" description="Endo-beta-1,6-galactanase-like" evidence="2">
    <location>
        <begin position="39"/>
        <end position="258"/>
    </location>
</feature>
<feature type="signal peptide" evidence="1">
    <location>
        <begin position="1"/>
        <end position="22"/>
    </location>
</feature>
<accession>H3GJ56</accession>
<sequence length="495" mass="53480">MMLAASVLSCVLLAVQSTWVNADYTVKVDAATTLTSSWDGWGTSLCWWANVFGDRDDIADLLFTLKETVTLNGSTTGLPALGLTIARYNIGGSASNVVDDSGTEVSMQTSDQMPAFKFMDTFWLDWMSDDPTSTSWSWDADVKQRTMVGLATQRDVDIVEAFSNSPPWWMTNNHATAGGDDGDKDNLSDWNHDQFALYLATVVSHAKTSWGINITYVEPFNEPMSTWWEYPGGQEGCHFEVDTQKDVLVRLRAQLDTLGLQDVAISSSDENSPTQTLSTLTSMSTDTDVMATIKKINTHGYDGQSPYRGGDRGSLKTLVTQSNKKFWDSEYGEDDATGLSLAESIALDINEMGVSAFVYWQALDSGAWGLVQSNPGDSWIGTPNPKYYVLTQYSRHIRPGMAILSTDDTNTVVAFDAASKLLVVVTVNSGDSASAVTFDLSSFTTVGGPITAWTTETSGTGALHESSKVVLSGTSFSASIPAASVMTFEVQGVAA</sequence>
<dbReference type="Proteomes" id="UP000005238">
    <property type="component" value="Unassembled WGS sequence"/>
</dbReference>
<dbReference type="InterPro" id="IPR017853">
    <property type="entry name" value="GH"/>
</dbReference>
<dbReference type="EnsemblProtists" id="Phyra76160">
    <property type="protein sequence ID" value="Phyra76160"/>
    <property type="gene ID" value="Phyra76160"/>
</dbReference>
<proteinExistence type="predicted"/>
<protein>
    <recommendedName>
        <fullName evidence="2">Endo-beta-1,6-galactanase-like domain-containing protein</fullName>
    </recommendedName>
</protein>
<dbReference type="STRING" id="164328.H3GJ56"/>